<dbReference type="Proteomes" id="UP000599578">
    <property type="component" value="Unassembled WGS sequence"/>
</dbReference>
<dbReference type="InterPro" id="IPR027417">
    <property type="entry name" value="P-loop_NTPase"/>
</dbReference>
<dbReference type="InterPro" id="IPR008921">
    <property type="entry name" value="DNA_pol3_clamp-load_cplx_C"/>
</dbReference>
<dbReference type="InterPro" id="IPR051314">
    <property type="entry name" value="AAA_ATPase_RarA/MGS1/WRNIP1"/>
</dbReference>
<comment type="caution">
    <text evidence="8">The sequence shown here is derived from an EMBL/GenBank/DDBJ whole genome shotgun (WGS) entry which is preliminary data.</text>
</comment>
<evidence type="ECO:0000256" key="5">
    <source>
        <dbReference type="ARBA" id="ARBA00022741"/>
    </source>
</evidence>
<dbReference type="SUPFAM" id="SSF48019">
    <property type="entry name" value="post-AAA+ oligomerization domain-like"/>
    <property type="match status" value="1"/>
</dbReference>
<dbReference type="Gene3D" id="1.10.8.60">
    <property type="match status" value="1"/>
</dbReference>
<comment type="similarity">
    <text evidence="2">Belongs to the AAA ATPase family. RarA/MGS1/WRNIP1 subfamily.</text>
</comment>
<reference evidence="8 9" key="1">
    <citation type="journal article" date="2014" name="Int. J. Syst. Evol. Microbiol.">
        <title>Complete genome sequence of Corynebacterium casei LMG S-19264T (=DSM 44701T), isolated from a smear-ripened cheese.</title>
        <authorList>
            <consortium name="US DOE Joint Genome Institute (JGI-PGF)"/>
            <person name="Walter F."/>
            <person name="Albersmeier A."/>
            <person name="Kalinowski J."/>
            <person name="Ruckert C."/>
        </authorList>
    </citation>
    <scope>NUCLEOTIDE SEQUENCE [LARGE SCALE GENOMIC DNA]</scope>
    <source>
        <strain evidence="8 9">CGMCC 1.7286</strain>
    </source>
</reference>
<dbReference type="EMBL" id="BMLT01000001">
    <property type="protein sequence ID" value="GGO76896.1"/>
    <property type="molecule type" value="Genomic_DNA"/>
</dbReference>
<evidence type="ECO:0000256" key="2">
    <source>
        <dbReference type="ARBA" id="ARBA00008959"/>
    </source>
</evidence>
<name>A0A918DNL4_9GAMM</name>
<dbReference type="Pfam" id="PF00004">
    <property type="entry name" value="AAA"/>
    <property type="match status" value="1"/>
</dbReference>
<dbReference type="InterPro" id="IPR003959">
    <property type="entry name" value="ATPase_AAA_core"/>
</dbReference>
<sequence length="450" mass="49277">MQDLFADDSPGYQPLAARMRPQSLDEYSGQQHLLGSGKPLRLALEQGLAHSMILWGPPGVGKTTLARLMAHQVDAHFLTLSAVLSGVKDIRAAVDEARAVKAQSGRKSILFVDEVHRFNKSQQDAFLPYIEDGTVIFVGATTENPSFELNNALLSRARVYLLRGLESADLQGLLQRALNDKERGLGLRRLRFGGGVLEQLAAAADGDARRALNLLEIASDLAQPEGDAEVVDESVMAEVLGAGGRRFDKQGDLFYDMISAFHKSVRGSSPDGALYWYCRMLDGGCDPLYVARRLVAIASEDIGNADPRAMQVVLSAWDAFERVGPAEGERAIAQAAIYCASAPKSNAVYRAFNQCRADVAGEPGYEVPAHLRNAPTRLMKDMGYGDDYRYAHDEDGAYAAGEVYLPEEIAARRYYVPNRRGLEQKIADKLEYLATLDSNSPRKRYGSKDS</sequence>
<protein>
    <recommendedName>
        <fullName evidence="3">Replication-associated recombination protein A</fullName>
    </recommendedName>
</protein>
<evidence type="ECO:0000313" key="8">
    <source>
        <dbReference type="EMBL" id="GGO76896.1"/>
    </source>
</evidence>
<dbReference type="SUPFAM" id="SSF52540">
    <property type="entry name" value="P-loop containing nucleoside triphosphate hydrolases"/>
    <property type="match status" value="1"/>
</dbReference>
<dbReference type="CDD" id="cd00009">
    <property type="entry name" value="AAA"/>
    <property type="match status" value="1"/>
</dbReference>
<dbReference type="Gene3D" id="1.20.272.10">
    <property type="match status" value="1"/>
</dbReference>
<evidence type="ECO:0000256" key="6">
    <source>
        <dbReference type="ARBA" id="ARBA00022840"/>
    </source>
</evidence>
<dbReference type="GO" id="GO:0017116">
    <property type="term" value="F:single-stranded DNA helicase activity"/>
    <property type="evidence" value="ECO:0007669"/>
    <property type="project" value="TreeGrafter"/>
</dbReference>
<keyword evidence="4" id="KW-0235">DNA replication</keyword>
<evidence type="ECO:0000256" key="4">
    <source>
        <dbReference type="ARBA" id="ARBA00022705"/>
    </source>
</evidence>
<dbReference type="GO" id="GO:0016887">
    <property type="term" value="F:ATP hydrolysis activity"/>
    <property type="evidence" value="ECO:0007669"/>
    <property type="project" value="InterPro"/>
</dbReference>
<dbReference type="GO" id="GO:0000731">
    <property type="term" value="P:DNA synthesis involved in DNA repair"/>
    <property type="evidence" value="ECO:0007669"/>
    <property type="project" value="TreeGrafter"/>
</dbReference>
<proteinExistence type="inferred from homology"/>
<dbReference type="InterPro" id="IPR003593">
    <property type="entry name" value="AAA+_ATPase"/>
</dbReference>
<dbReference type="FunFam" id="3.40.50.300:FF:000137">
    <property type="entry name" value="Replication-associated recombination protein A"/>
    <property type="match status" value="1"/>
</dbReference>
<dbReference type="Gene3D" id="1.10.3710.10">
    <property type="entry name" value="DNA polymerase III clamp loader subunits, C-terminal domain"/>
    <property type="match status" value="1"/>
</dbReference>
<comment type="function">
    <text evidence="1">DNA-dependent ATPase that plays important roles in cellular responses to stalled DNA replication processes.</text>
</comment>
<evidence type="ECO:0000313" key="9">
    <source>
        <dbReference type="Proteomes" id="UP000599578"/>
    </source>
</evidence>
<dbReference type="InterPro" id="IPR032423">
    <property type="entry name" value="AAA_assoc_2"/>
</dbReference>
<keyword evidence="5" id="KW-0547">Nucleotide-binding</keyword>
<dbReference type="FunFam" id="1.10.3710.10:FF:000001">
    <property type="entry name" value="Replication-associated recombination protein A"/>
    <property type="match status" value="1"/>
</dbReference>
<dbReference type="FunFam" id="1.10.8.60:FF:000029">
    <property type="entry name" value="Replication-associated recombination protein A"/>
    <property type="match status" value="1"/>
</dbReference>
<dbReference type="GO" id="GO:0005524">
    <property type="term" value="F:ATP binding"/>
    <property type="evidence" value="ECO:0007669"/>
    <property type="project" value="UniProtKB-KW"/>
</dbReference>
<dbReference type="RefSeq" id="WP_188857952.1">
    <property type="nucleotide sequence ID" value="NZ_BMLT01000001.1"/>
</dbReference>
<keyword evidence="6" id="KW-0067">ATP-binding</keyword>
<evidence type="ECO:0000259" key="7">
    <source>
        <dbReference type="SMART" id="SM00382"/>
    </source>
</evidence>
<dbReference type="PANTHER" id="PTHR13779:SF7">
    <property type="entry name" value="ATPASE WRNIP1"/>
    <property type="match status" value="1"/>
</dbReference>
<dbReference type="InterPro" id="IPR021886">
    <property type="entry name" value="MgsA_C"/>
</dbReference>
<dbReference type="GO" id="GO:0008047">
    <property type="term" value="F:enzyme activator activity"/>
    <property type="evidence" value="ECO:0007669"/>
    <property type="project" value="TreeGrafter"/>
</dbReference>
<dbReference type="GO" id="GO:0003677">
    <property type="term" value="F:DNA binding"/>
    <property type="evidence" value="ECO:0007669"/>
    <property type="project" value="InterPro"/>
</dbReference>
<accession>A0A918DNL4</accession>
<keyword evidence="9" id="KW-1185">Reference proteome</keyword>
<dbReference type="GO" id="GO:0006261">
    <property type="term" value="P:DNA-templated DNA replication"/>
    <property type="evidence" value="ECO:0007669"/>
    <property type="project" value="TreeGrafter"/>
</dbReference>
<gene>
    <name evidence="8" type="ORF">GCM10011348_05190</name>
</gene>
<evidence type="ECO:0000256" key="3">
    <source>
        <dbReference type="ARBA" id="ARBA00020776"/>
    </source>
</evidence>
<evidence type="ECO:0000256" key="1">
    <source>
        <dbReference type="ARBA" id="ARBA00002393"/>
    </source>
</evidence>
<dbReference type="FunFam" id="1.20.272.10:FF:000001">
    <property type="entry name" value="Putative AAA family ATPase"/>
    <property type="match status" value="1"/>
</dbReference>
<organism evidence="8 9">
    <name type="scientific">Marinobacterium nitratireducens</name>
    <dbReference type="NCBI Taxonomy" id="518897"/>
    <lineage>
        <taxon>Bacteria</taxon>
        <taxon>Pseudomonadati</taxon>
        <taxon>Pseudomonadota</taxon>
        <taxon>Gammaproteobacteria</taxon>
        <taxon>Oceanospirillales</taxon>
        <taxon>Oceanospirillaceae</taxon>
        <taxon>Marinobacterium</taxon>
    </lineage>
</organism>
<dbReference type="AlphaFoldDB" id="A0A918DNL4"/>
<feature type="domain" description="AAA+ ATPase" evidence="7">
    <location>
        <begin position="48"/>
        <end position="165"/>
    </location>
</feature>
<dbReference type="CDD" id="cd18139">
    <property type="entry name" value="HLD_clamp_RarA"/>
    <property type="match status" value="1"/>
</dbReference>
<dbReference type="Pfam" id="PF16193">
    <property type="entry name" value="AAA_assoc_2"/>
    <property type="match status" value="1"/>
</dbReference>
<dbReference type="SMART" id="SM00382">
    <property type="entry name" value="AAA"/>
    <property type="match status" value="1"/>
</dbReference>
<dbReference type="Pfam" id="PF12002">
    <property type="entry name" value="MgsA_C"/>
    <property type="match status" value="1"/>
</dbReference>
<dbReference type="PANTHER" id="PTHR13779">
    <property type="entry name" value="WERNER HELICASE-INTERACTING PROTEIN 1 FAMILY MEMBER"/>
    <property type="match status" value="1"/>
</dbReference>
<dbReference type="Gene3D" id="3.40.50.300">
    <property type="entry name" value="P-loop containing nucleotide triphosphate hydrolases"/>
    <property type="match status" value="1"/>
</dbReference>